<accession>A0ABQ5BEG9</accession>
<dbReference type="CDD" id="cd09272">
    <property type="entry name" value="RNase_HI_RT_Ty1"/>
    <property type="match status" value="1"/>
</dbReference>
<evidence type="ECO:0000313" key="2">
    <source>
        <dbReference type="EMBL" id="GJT11853.1"/>
    </source>
</evidence>
<evidence type="ECO:0000313" key="3">
    <source>
        <dbReference type="Proteomes" id="UP001151760"/>
    </source>
</evidence>
<dbReference type="PANTHER" id="PTHR11439">
    <property type="entry name" value="GAG-POL-RELATED RETROTRANSPOSON"/>
    <property type="match status" value="1"/>
</dbReference>
<dbReference type="PANTHER" id="PTHR11439:SF496">
    <property type="entry name" value="RNA-DIRECTED DNA POLYMERASE"/>
    <property type="match status" value="1"/>
</dbReference>
<keyword evidence="3" id="KW-1185">Reference proteome</keyword>
<proteinExistence type="predicted"/>
<feature type="region of interest" description="Disordered" evidence="1">
    <location>
        <begin position="1"/>
        <end position="23"/>
    </location>
</feature>
<evidence type="ECO:0008006" key="4">
    <source>
        <dbReference type="Google" id="ProtNLM"/>
    </source>
</evidence>
<reference evidence="2" key="1">
    <citation type="journal article" date="2022" name="Int. J. Mol. Sci.">
        <title>Draft Genome of Tanacetum Coccineum: Genomic Comparison of Closely Related Tanacetum-Family Plants.</title>
        <authorList>
            <person name="Yamashiro T."/>
            <person name="Shiraishi A."/>
            <person name="Nakayama K."/>
            <person name="Satake H."/>
        </authorList>
    </citation>
    <scope>NUCLEOTIDE SEQUENCE</scope>
</reference>
<comment type="caution">
    <text evidence="2">The sequence shown here is derived from an EMBL/GenBank/DDBJ whole genome shotgun (WGS) entry which is preliminary data.</text>
</comment>
<name>A0ABQ5BEG9_9ASTR</name>
<sequence>MATLNEPIPHGTGSGSGLRRQDNIFGDRPAQTRLERLSKQSNDLPLSRVNTLRSGEYSMKLNELMEIYTKLSERVLALENIKTVQDLEIINLKKRVKKLIESSAEKSLGDQEDASKQERNKIGQDEEILWFYEDAETQGRYGHDIKINTASTSITTLESEEDNTMALELIKFVKKILAELESEEHKNWLVHKQMACGKDFSNPFMVDNLPKIVRFSTHLASVVKSWLVHDQTVHALASPKANELTIPEQTATGKGTSNPLMAGEAAYILGIKIYRDRSWWLIEKLRLSKSQGAATPAELKRMQNVPYASVAGSIMYAVRCTRPDVTFAQNITSRFQQNPELRVSCYTDAGYLTDADDLKSQTRYVFVLNGGVVDWKSSKQSIFTTSSIEAEYIAAYDASKEVVWVRKFIYGLGVVPTIKEPINVYCDNTRAITIANESGITKGARHFRSKVHYLREVIEFGDIKLEKVHIDDKLAGPFTKALAFPKHSEHTKNIRMLLASSLM</sequence>
<evidence type="ECO:0000256" key="1">
    <source>
        <dbReference type="SAM" id="MobiDB-lite"/>
    </source>
</evidence>
<reference evidence="2" key="2">
    <citation type="submission" date="2022-01" db="EMBL/GenBank/DDBJ databases">
        <authorList>
            <person name="Yamashiro T."/>
            <person name="Shiraishi A."/>
            <person name="Satake H."/>
            <person name="Nakayama K."/>
        </authorList>
    </citation>
    <scope>NUCLEOTIDE SEQUENCE</scope>
</reference>
<gene>
    <name evidence="2" type="ORF">Tco_0858895</name>
</gene>
<dbReference type="Proteomes" id="UP001151760">
    <property type="component" value="Unassembled WGS sequence"/>
</dbReference>
<dbReference type="EMBL" id="BQNB010013101">
    <property type="protein sequence ID" value="GJT11853.1"/>
    <property type="molecule type" value="Genomic_DNA"/>
</dbReference>
<protein>
    <recommendedName>
        <fullName evidence="4">Retrotransposon protein, putative, Ty1-copia subclass</fullName>
    </recommendedName>
</protein>
<organism evidence="2 3">
    <name type="scientific">Tanacetum coccineum</name>
    <dbReference type="NCBI Taxonomy" id="301880"/>
    <lineage>
        <taxon>Eukaryota</taxon>
        <taxon>Viridiplantae</taxon>
        <taxon>Streptophyta</taxon>
        <taxon>Embryophyta</taxon>
        <taxon>Tracheophyta</taxon>
        <taxon>Spermatophyta</taxon>
        <taxon>Magnoliopsida</taxon>
        <taxon>eudicotyledons</taxon>
        <taxon>Gunneridae</taxon>
        <taxon>Pentapetalae</taxon>
        <taxon>asterids</taxon>
        <taxon>campanulids</taxon>
        <taxon>Asterales</taxon>
        <taxon>Asteraceae</taxon>
        <taxon>Asteroideae</taxon>
        <taxon>Anthemideae</taxon>
        <taxon>Anthemidinae</taxon>
        <taxon>Tanacetum</taxon>
    </lineage>
</organism>